<sequence>MPTPLSARERGTPHRPPAHPERAKPEHIPCPQPQPVRSSTRIYRIPHTPAPIAQPQALGSSPSPHPPPAAHGDHPPQEHPSPWQPRASTWDTYLGYILTPPYPIHLSRHRHHHAPSPYVPRTHRYRQSALVHLTQDIWQLMHLAPAGAGTMQPVVIASGTLYAPQPPTRPPLPANQRHWPLGAPPTLRTYAATLPASCITPTTSQATGAATLPICRSHLPPPRPHVQASYLL</sequence>
<evidence type="ECO:0000313" key="3">
    <source>
        <dbReference type="Proteomes" id="UP000000323"/>
    </source>
</evidence>
<dbReference type="KEGG" id="ttr:Tter_1782"/>
<feature type="region of interest" description="Disordered" evidence="1">
    <location>
        <begin position="1"/>
        <end position="86"/>
    </location>
</feature>
<keyword evidence="3" id="KW-1185">Reference proteome</keyword>
<dbReference type="AlphaFoldDB" id="D1CD23"/>
<dbReference type="EMBL" id="CP001825">
    <property type="protein sequence ID" value="ACZ42688.1"/>
    <property type="molecule type" value="Genomic_DNA"/>
</dbReference>
<organism evidence="2 3">
    <name type="scientific">Thermobaculum terrenum (strain ATCC BAA-798 / CCMEE 7001 / YNP1)</name>
    <dbReference type="NCBI Taxonomy" id="525904"/>
    <lineage>
        <taxon>Bacteria</taxon>
        <taxon>Bacillati</taxon>
        <taxon>Chloroflexota</taxon>
        <taxon>Chloroflexia</taxon>
        <taxon>Candidatus Thermobaculales</taxon>
        <taxon>Candidatus Thermobaculaceae</taxon>
        <taxon>Thermobaculum</taxon>
    </lineage>
</organism>
<reference evidence="3" key="1">
    <citation type="journal article" date="2010" name="Stand. Genomic Sci.">
        <title>Complete genome sequence of 'Thermobaculum terrenum' type strain (YNP1).</title>
        <authorList>
            <person name="Kiss H."/>
            <person name="Cleland D."/>
            <person name="Lapidus A."/>
            <person name="Lucas S."/>
            <person name="Glavina Del Rio T."/>
            <person name="Nolan M."/>
            <person name="Tice H."/>
            <person name="Han C."/>
            <person name="Goodwin L."/>
            <person name="Pitluck S."/>
            <person name="Liolios K."/>
            <person name="Ivanova N."/>
            <person name="Mavromatis K."/>
            <person name="Ovchinnikova G."/>
            <person name="Pati A."/>
            <person name="Chen A."/>
            <person name="Palaniappan K."/>
            <person name="Land M."/>
            <person name="Hauser L."/>
            <person name="Chang Y."/>
            <person name="Jeffries C."/>
            <person name="Lu M."/>
            <person name="Brettin T."/>
            <person name="Detter J."/>
            <person name="Goker M."/>
            <person name="Tindall B."/>
            <person name="Beck B."/>
            <person name="McDermott T."/>
            <person name="Woyke T."/>
            <person name="Bristow J."/>
            <person name="Eisen J."/>
            <person name="Markowitz V."/>
            <person name="Hugenholtz P."/>
            <person name="Kyrpides N."/>
            <person name="Klenk H."/>
            <person name="Cheng J."/>
        </authorList>
    </citation>
    <scope>NUCLEOTIDE SEQUENCE [LARGE SCALE GENOMIC DNA]</scope>
    <source>
        <strain evidence="3">ATCC BAA-798 / YNP1</strain>
    </source>
</reference>
<dbReference type="STRING" id="525904.Tter_1782"/>
<feature type="compositionally biased region" description="Basic and acidic residues" evidence="1">
    <location>
        <begin position="7"/>
        <end position="27"/>
    </location>
</feature>
<name>D1CD23_THET1</name>
<dbReference type="Proteomes" id="UP000000323">
    <property type="component" value="Chromosome 1"/>
</dbReference>
<evidence type="ECO:0000256" key="1">
    <source>
        <dbReference type="SAM" id="MobiDB-lite"/>
    </source>
</evidence>
<evidence type="ECO:0000313" key="2">
    <source>
        <dbReference type="EMBL" id="ACZ42688.1"/>
    </source>
</evidence>
<gene>
    <name evidence="2" type="ordered locus">Tter_1782</name>
</gene>
<protein>
    <submittedName>
        <fullName evidence="2">Uncharacterized protein</fullName>
    </submittedName>
</protein>
<accession>D1CD23</accession>
<dbReference type="HOGENOM" id="CLU_1194432_0_0_0"/>
<proteinExistence type="predicted"/>